<dbReference type="AlphaFoldDB" id="A0A9W6GVK1"/>
<feature type="site" description="Transition state stabilizer" evidence="9">
    <location>
        <position position="178"/>
    </location>
</feature>
<dbReference type="PROSITE" id="PS01076">
    <property type="entry name" value="ACETATE_KINASE_2"/>
    <property type="match status" value="1"/>
</dbReference>
<evidence type="ECO:0000256" key="2">
    <source>
        <dbReference type="ARBA" id="ARBA00022490"/>
    </source>
</evidence>
<feature type="site" description="Transition state stabilizer" evidence="9">
    <location>
        <position position="238"/>
    </location>
</feature>
<feature type="binding site" evidence="9">
    <location>
        <position position="90"/>
    </location>
    <ligand>
        <name>substrate</name>
    </ligand>
</feature>
<comment type="catalytic activity">
    <reaction evidence="9">
        <text>acetate + ATP = acetyl phosphate + ADP</text>
        <dbReference type="Rhea" id="RHEA:11352"/>
        <dbReference type="ChEBI" id="CHEBI:22191"/>
        <dbReference type="ChEBI" id="CHEBI:30089"/>
        <dbReference type="ChEBI" id="CHEBI:30616"/>
        <dbReference type="ChEBI" id="CHEBI:456216"/>
        <dbReference type="EC" id="2.7.2.1"/>
    </reaction>
</comment>
<dbReference type="NCBIfam" id="TIGR00016">
    <property type="entry name" value="ackA"/>
    <property type="match status" value="1"/>
</dbReference>
<evidence type="ECO:0000256" key="8">
    <source>
        <dbReference type="ARBA" id="ARBA00022842"/>
    </source>
</evidence>
<evidence type="ECO:0000313" key="11">
    <source>
        <dbReference type="EMBL" id="GLI93866.1"/>
    </source>
</evidence>
<keyword evidence="5 9" id="KW-0547">Nucleotide-binding</keyword>
<dbReference type="RefSeq" id="WP_281803900.1">
    <property type="nucleotide sequence ID" value="NZ_BSEC01000001.1"/>
</dbReference>
<dbReference type="InterPro" id="IPR023865">
    <property type="entry name" value="Aliphatic_acid_kinase_CS"/>
</dbReference>
<feature type="binding site" evidence="9">
    <location>
        <begin position="205"/>
        <end position="209"/>
    </location>
    <ligand>
        <name>ATP</name>
        <dbReference type="ChEBI" id="CHEBI:30616"/>
    </ligand>
</feature>
<feature type="binding site" evidence="9">
    <location>
        <position position="8"/>
    </location>
    <ligand>
        <name>Mg(2+)</name>
        <dbReference type="ChEBI" id="CHEBI:18420"/>
    </ligand>
</feature>
<dbReference type="Proteomes" id="UP001144323">
    <property type="component" value="Unassembled WGS sequence"/>
</dbReference>
<dbReference type="GO" id="GO:0006083">
    <property type="term" value="P:acetate metabolic process"/>
    <property type="evidence" value="ECO:0007669"/>
    <property type="project" value="TreeGrafter"/>
</dbReference>
<dbReference type="SUPFAM" id="SSF53067">
    <property type="entry name" value="Actin-like ATPase domain"/>
    <property type="match status" value="2"/>
</dbReference>
<dbReference type="Pfam" id="PF00871">
    <property type="entry name" value="Acetate_kinase"/>
    <property type="match status" value="1"/>
</dbReference>
<evidence type="ECO:0000256" key="5">
    <source>
        <dbReference type="ARBA" id="ARBA00022741"/>
    </source>
</evidence>
<proteinExistence type="inferred from homology"/>
<organism evidence="11 12">
    <name type="scientific">Methylocystis echinoides</name>
    <dbReference type="NCBI Taxonomy" id="29468"/>
    <lineage>
        <taxon>Bacteria</taxon>
        <taxon>Pseudomonadati</taxon>
        <taxon>Pseudomonadota</taxon>
        <taxon>Alphaproteobacteria</taxon>
        <taxon>Hyphomicrobiales</taxon>
        <taxon>Methylocystaceae</taxon>
        <taxon>Methylocystis</taxon>
    </lineage>
</organism>
<dbReference type="InterPro" id="IPR043129">
    <property type="entry name" value="ATPase_NBD"/>
</dbReference>
<evidence type="ECO:0000256" key="4">
    <source>
        <dbReference type="ARBA" id="ARBA00022723"/>
    </source>
</evidence>
<feature type="binding site" evidence="9">
    <location>
        <begin position="280"/>
        <end position="282"/>
    </location>
    <ligand>
        <name>ATP</name>
        <dbReference type="ChEBI" id="CHEBI:30616"/>
    </ligand>
</feature>
<feature type="binding site" evidence="9">
    <location>
        <begin position="325"/>
        <end position="329"/>
    </location>
    <ligand>
        <name>ATP</name>
        <dbReference type="ChEBI" id="CHEBI:30616"/>
    </ligand>
</feature>
<comment type="function">
    <text evidence="9">Catalyzes the formation of acetyl phosphate from acetate and ATP. Can also catalyze the reverse reaction.</text>
</comment>
<comment type="subunit">
    <text evidence="9">Homodimer.</text>
</comment>
<dbReference type="InterPro" id="IPR000890">
    <property type="entry name" value="Aliphatic_acid_kin_short-chain"/>
</dbReference>
<feature type="binding site" evidence="9">
    <location>
        <position position="15"/>
    </location>
    <ligand>
        <name>ATP</name>
        <dbReference type="ChEBI" id="CHEBI:30616"/>
    </ligand>
</feature>
<evidence type="ECO:0000256" key="9">
    <source>
        <dbReference type="HAMAP-Rule" id="MF_00020"/>
    </source>
</evidence>
<dbReference type="HAMAP" id="MF_00020">
    <property type="entry name" value="Acetate_kinase"/>
    <property type="match status" value="1"/>
</dbReference>
<comment type="caution">
    <text evidence="11">The sequence shown here is derived from an EMBL/GenBank/DDBJ whole genome shotgun (WGS) entry which is preliminary data.</text>
</comment>
<keyword evidence="4 9" id="KW-0479">Metal-binding</keyword>
<feature type="active site" description="Proton donor/acceptor" evidence="9">
    <location>
        <position position="147"/>
    </location>
</feature>
<reference evidence="11" key="1">
    <citation type="journal article" date="2023" name="Int. J. Syst. Evol. Microbiol.">
        <title>Methylocystis iwaonis sp. nov., a type II methane-oxidizing bacterium from surface soil of a rice paddy field in Japan, and emended description of the genus Methylocystis (ex Whittenbury et al. 1970) Bowman et al. 1993.</title>
        <authorList>
            <person name="Kaise H."/>
            <person name="Sawadogo J.B."/>
            <person name="Alam M.S."/>
            <person name="Ueno C."/>
            <person name="Dianou D."/>
            <person name="Shinjo R."/>
            <person name="Asakawa S."/>
        </authorList>
    </citation>
    <scope>NUCLEOTIDE SEQUENCE</scope>
    <source>
        <strain evidence="11">LMG27198</strain>
    </source>
</reference>
<dbReference type="EMBL" id="BSEC01000001">
    <property type="protein sequence ID" value="GLI93866.1"/>
    <property type="molecule type" value="Genomic_DNA"/>
</dbReference>
<dbReference type="InterPro" id="IPR004372">
    <property type="entry name" value="Ac/propionate_kinase"/>
</dbReference>
<evidence type="ECO:0000256" key="1">
    <source>
        <dbReference type="ARBA" id="ARBA00008748"/>
    </source>
</evidence>
<evidence type="ECO:0000256" key="7">
    <source>
        <dbReference type="ARBA" id="ARBA00022840"/>
    </source>
</evidence>
<keyword evidence="2 9" id="KW-0963">Cytoplasm</keyword>
<gene>
    <name evidence="9 11" type="primary">ackA</name>
    <name evidence="11" type="ORF">LMG27198_28580</name>
</gene>
<accession>A0A9W6GVK1</accession>
<keyword evidence="6 9" id="KW-0418">Kinase</keyword>
<comment type="pathway">
    <text evidence="9">Metabolic intermediate biosynthesis; acetyl-CoA biosynthesis; acetyl-CoA from acetate: step 1/2.</text>
</comment>
<dbReference type="EC" id="2.7.2.1" evidence="9"/>
<dbReference type="PANTHER" id="PTHR21060:SF21">
    <property type="entry name" value="ACETATE KINASE"/>
    <property type="match status" value="1"/>
</dbReference>
<dbReference type="GO" id="GO:0000287">
    <property type="term" value="F:magnesium ion binding"/>
    <property type="evidence" value="ECO:0007669"/>
    <property type="project" value="UniProtKB-UniRule"/>
</dbReference>
<keyword evidence="8 9" id="KW-0460">Magnesium</keyword>
<dbReference type="Gene3D" id="3.30.420.40">
    <property type="match status" value="2"/>
</dbReference>
<keyword evidence="12" id="KW-1185">Reference proteome</keyword>
<evidence type="ECO:0000313" key="12">
    <source>
        <dbReference type="Proteomes" id="UP001144323"/>
    </source>
</evidence>
<comment type="subcellular location">
    <subcellularLocation>
        <location evidence="9">Cytoplasm</location>
    </subcellularLocation>
</comment>
<protein>
    <recommendedName>
        <fullName evidence="9">Acetate kinase</fullName>
        <ecNumber evidence="9">2.7.2.1</ecNumber>
    </recommendedName>
    <alternativeName>
        <fullName evidence="9">Acetokinase</fullName>
    </alternativeName>
</protein>
<keyword evidence="7 9" id="KW-0067">ATP-binding</keyword>
<comment type="similarity">
    <text evidence="1 9 10">Belongs to the acetokinase family.</text>
</comment>
<dbReference type="GO" id="GO:0006085">
    <property type="term" value="P:acetyl-CoA biosynthetic process"/>
    <property type="evidence" value="ECO:0007669"/>
    <property type="project" value="UniProtKB-UniRule"/>
</dbReference>
<sequence length="390" mass="40828">MTSIAVVNAGSSSIKFAVFDAAAQPVLRLRGQVEGIGATPRAKLVDAEGGVLAQEAPQPDGFDHVAATQTMIRVAGPFLEGRDLFAMGHRVVHGGADYAAPVRVTDAVLDRLATLIPLAPLHQPHNLAVIRAMRALRPDLPQIACFDTAFHRSQPPIAQAFAIPRKYSEAGVKRYGFHGVSYQYVTGKLVEIAPHLAQGRVIVAHLGNGASLCAVRDGRSVASTMGFTAVDGLVMGTRCGALDPGVLIHMMDQYGMGARELEDLIYRQSGLLGVSGLSADMRALRAAAAPEAREAIALFVYRIQREIGSLAAALGGLDALVFTGGIGENDAATRAEVVAGCAWLGLVLDAEANGRGDIQISAADSAVAVLTIPTNEELEIARSAQRIACA</sequence>
<dbReference type="PANTHER" id="PTHR21060">
    <property type="entry name" value="ACETATE KINASE"/>
    <property type="match status" value="1"/>
</dbReference>
<feature type="binding site" evidence="9">
    <location>
        <position position="376"/>
    </location>
    <ligand>
        <name>Mg(2+)</name>
        <dbReference type="ChEBI" id="CHEBI:18420"/>
    </ligand>
</feature>
<dbReference type="GO" id="GO:0005829">
    <property type="term" value="C:cytosol"/>
    <property type="evidence" value="ECO:0007669"/>
    <property type="project" value="TreeGrafter"/>
</dbReference>
<evidence type="ECO:0000256" key="6">
    <source>
        <dbReference type="ARBA" id="ARBA00022777"/>
    </source>
</evidence>
<dbReference type="PRINTS" id="PR00471">
    <property type="entry name" value="ACETATEKNASE"/>
</dbReference>
<comment type="cofactor">
    <cofactor evidence="9">
        <name>Mg(2+)</name>
        <dbReference type="ChEBI" id="CHEBI:18420"/>
    </cofactor>
    <cofactor evidence="9">
        <name>Mn(2+)</name>
        <dbReference type="ChEBI" id="CHEBI:29035"/>
    </cofactor>
    <text evidence="9">Mg(2+). Can also accept Mn(2+).</text>
</comment>
<evidence type="ECO:0000256" key="10">
    <source>
        <dbReference type="RuleBase" id="RU003835"/>
    </source>
</evidence>
<name>A0A9W6GVK1_9HYPH</name>
<dbReference type="PIRSF" id="PIRSF000722">
    <property type="entry name" value="Acetate_prop_kin"/>
    <property type="match status" value="1"/>
</dbReference>
<dbReference type="GO" id="GO:0005524">
    <property type="term" value="F:ATP binding"/>
    <property type="evidence" value="ECO:0007669"/>
    <property type="project" value="UniProtKB-KW"/>
</dbReference>
<keyword evidence="3 9" id="KW-0808">Transferase</keyword>
<evidence type="ECO:0000256" key="3">
    <source>
        <dbReference type="ARBA" id="ARBA00022679"/>
    </source>
</evidence>
<dbReference type="GO" id="GO:0008776">
    <property type="term" value="F:acetate kinase activity"/>
    <property type="evidence" value="ECO:0007669"/>
    <property type="project" value="UniProtKB-UniRule"/>
</dbReference>